<reference evidence="1 2" key="1">
    <citation type="submission" date="2015-01" db="EMBL/GenBank/DDBJ databases">
        <title>Evolution of Trichinella species and genotypes.</title>
        <authorList>
            <person name="Korhonen P.K."/>
            <person name="Edoardo P."/>
            <person name="Giuseppe L.R."/>
            <person name="Gasser R.B."/>
        </authorList>
    </citation>
    <scope>NUCLEOTIDE SEQUENCE [LARGE SCALE GENOMIC DNA]</scope>
    <source>
        <strain evidence="1">ISS141</strain>
    </source>
</reference>
<dbReference type="EMBL" id="JYDU01000296">
    <property type="protein sequence ID" value="KRX87289.1"/>
    <property type="molecule type" value="Genomic_DNA"/>
</dbReference>
<evidence type="ECO:0000313" key="2">
    <source>
        <dbReference type="Proteomes" id="UP000054815"/>
    </source>
</evidence>
<protein>
    <submittedName>
        <fullName evidence="1">Uncharacterized protein</fullName>
    </submittedName>
</protein>
<sequence length="91" mass="10386">MFRVKIKSETVGHRITNASNKVNIRTRHPETLFRSDVWKKNCLAGLERAVHICRPGRTKQAFCFAYSLLGEERALAKKAKTKTDKGHTGQF</sequence>
<dbReference type="AlphaFoldDB" id="A0A0V0XH20"/>
<proteinExistence type="predicted"/>
<comment type="caution">
    <text evidence="1">The sequence shown here is derived from an EMBL/GenBank/DDBJ whole genome shotgun (WGS) entry which is preliminary data.</text>
</comment>
<evidence type="ECO:0000313" key="1">
    <source>
        <dbReference type="EMBL" id="KRX87289.1"/>
    </source>
</evidence>
<organism evidence="1 2">
    <name type="scientific">Trichinella pseudospiralis</name>
    <name type="common">Parasitic roundworm</name>
    <dbReference type="NCBI Taxonomy" id="6337"/>
    <lineage>
        <taxon>Eukaryota</taxon>
        <taxon>Metazoa</taxon>
        <taxon>Ecdysozoa</taxon>
        <taxon>Nematoda</taxon>
        <taxon>Enoplea</taxon>
        <taxon>Dorylaimia</taxon>
        <taxon>Trichinellida</taxon>
        <taxon>Trichinellidae</taxon>
        <taxon>Trichinella</taxon>
    </lineage>
</organism>
<gene>
    <name evidence="1" type="ORF">T4E_2777</name>
</gene>
<accession>A0A0V0XH20</accession>
<name>A0A0V0XH20_TRIPS</name>
<dbReference type="Proteomes" id="UP000054815">
    <property type="component" value="Unassembled WGS sequence"/>
</dbReference>